<dbReference type="EMBL" id="JAGYWB010000017">
    <property type="protein sequence ID" value="KAI0493876.1"/>
    <property type="molecule type" value="Genomic_DNA"/>
</dbReference>
<dbReference type="InterPro" id="IPR026960">
    <property type="entry name" value="RVT-Znf"/>
</dbReference>
<dbReference type="Pfam" id="PF13966">
    <property type="entry name" value="zf-RVT"/>
    <property type="match status" value="1"/>
</dbReference>
<organism evidence="2 3">
    <name type="scientific">Dendrobium nobile</name>
    <name type="common">Orchid</name>
    <dbReference type="NCBI Taxonomy" id="94219"/>
    <lineage>
        <taxon>Eukaryota</taxon>
        <taxon>Viridiplantae</taxon>
        <taxon>Streptophyta</taxon>
        <taxon>Embryophyta</taxon>
        <taxon>Tracheophyta</taxon>
        <taxon>Spermatophyta</taxon>
        <taxon>Magnoliopsida</taxon>
        <taxon>Liliopsida</taxon>
        <taxon>Asparagales</taxon>
        <taxon>Orchidaceae</taxon>
        <taxon>Epidendroideae</taxon>
        <taxon>Malaxideae</taxon>
        <taxon>Dendrobiinae</taxon>
        <taxon>Dendrobium</taxon>
    </lineage>
</organism>
<dbReference type="AlphaFoldDB" id="A0A8T3ABF7"/>
<evidence type="ECO:0000313" key="2">
    <source>
        <dbReference type="EMBL" id="KAI0493876.1"/>
    </source>
</evidence>
<protein>
    <recommendedName>
        <fullName evidence="1">Reverse transcriptase zinc-binding domain-containing protein</fullName>
    </recommendedName>
</protein>
<reference evidence="2" key="1">
    <citation type="journal article" date="2022" name="Front. Genet.">
        <title>Chromosome-Scale Assembly of the Dendrobium nobile Genome Provides Insights Into the Molecular Mechanism of the Biosynthesis of the Medicinal Active Ingredient of Dendrobium.</title>
        <authorList>
            <person name="Xu Q."/>
            <person name="Niu S.-C."/>
            <person name="Li K.-L."/>
            <person name="Zheng P.-J."/>
            <person name="Zhang X.-J."/>
            <person name="Jia Y."/>
            <person name="Liu Y."/>
            <person name="Niu Y.-X."/>
            <person name="Yu L.-H."/>
            <person name="Chen D.-F."/>
            <person name="Zhang G.-Q."/>
        </authorList>
    </citation>
    <scope>NUCLEOTIDE SEQUENCE</scope>
    <source>
        <tissue evidence="2">Leaf</tissue>
    </source>
</reference>
<dbReference type="Proteomes" id="UP000829196">
    <property type="component" value="Unassembled WGS sequence"/>
</dbReference>
<evidence type="ECO:0000259" key="1">
    <source>
        <dbReference type="Pfam" id="PF13966"/>
    </source>
</evidence>
<dbReference type="OrthoDB" id="693418at2759"/>
<accession>A0A8T3ABF7</accession>
<gene>
    <name evidence="2" type="ORF">KFK09_024002</name>
</gene>
<sequence>MDAKYCLGKHLTNISPKPRDSKVWKRLSKIKWEVEPHILWGLREGDIFFWKDKWIGMDSFYSILNTTSSASVKVNSIFTNNCWDYEKLSCMVSDCITSRILNVPINTLSKDIILSGLSKDGVFNIEKAWHSFRFKGNADIIFLNMWHHSIPSTIFFLCGEHFINSSLLRIILPKKGFSFTSKCQCCFHIESMHHVFISGPVAVRTWIYFDDLFNLNCFNTHLSLKMLLKAWFINSKGHIRNCIPCLILWFLWLERNNSIFNGVKMNHINVIQWIKDKILSLVNVNLLTVKSFSNYFHITSSLGISWLKPPNAFKVLYWIKPPPNGFKLNVHGSDTGCGGLIRDSNGHLIIAFAGPIHNGNKDYAIGLAILYGI</sequence>
<evidence type="ECO:0000313" key="3">
    <source>
        <dbReference type="Proteomes" id="UP000829196"/>
    </source>
</evidence>
<comment type="caution">
    <text evidence="2">The sequence shown here is derived from an EMBL/GenBank/DDBJ whole genome shotgun (WGS) entry which is preliminary data.</text>
</comment>
<keyword evidence="3" id="KW-1185">Reference proteome</keyword>
<proteinExistence type="predicted"/>
<feature type="domain" description="Reverse transcriptase zinc-binding" evidence="1">
    <location>
        <begin position="123"/>
        <end position="206"/>
    </location>
</feature>
<name>A0A8T3ABF7_DENNO</name>